<feature type="active site" evidence="6">
    <location>
        <position position="84"/>
    </location>
</feature>
<dbReference type="GO" id="GO:0009003">
    <property type="term" value="F:signal peptidase activity"/>
    <property type="evidence" value="ECO:0007669"/>
    <property type="project" value="UniProtKB-EC"/>
</dbReference>
<dbReference type="EC" id="3.4.21.89" evidence="4 7"/>
<keyword evidence="7" id="KW-0812">Transmembrane</keyword>
<dbReference type="InterPro" id="IPR036286">
    <property type="entry name" value="LexA/Signal_pep-like_sf"/>
</dbReference>
<keyword evidence="10" id="KW-1185">Reference proteome</keyword>
<dbReference type="PROSITE" id="PS00761">
    <property type="entry name" value="SPASE_I_3"/>
    <property type="match status" value="1"/>
</dbReference>
<evidence type="ECO:0000259" key="8">
    <source>
        <dbReference type="Pfam" id="PF10502"/>
    </source>
</evidence>
<dbReference type="Proteomes" id="UP000305546">
    <property type="component" value="Unassembled WGS sequence"/>
</dbReference>
<dbReference type="Gene3D" id="2.10.109.10">
    <property type="entry name" value="Umud Fragment, subunit A"/>
    <property type="match status" value="1"/>
</dbReference>
<dbReference type="OrthoDB" id="7830750at2"/>
<comment type="catalytic activity">
    <reaction evidence="1 7">
        <text>Cleavage of hydrophobic, N-terminal signal or leader sequences from secreted and periplasmic proteins.</text>
        <dbReference type="EC" id="3.4.21.89"/>
    </reaction>
</comment>
<keyword evidence="5 7" id="KW-0378">Hydrolase</keyword>
<dbReference type="RefSeq" id="WP_139100781.1">
    <property type="nucleotide sequence ID" value="NZ_VDFW01000058.1"/>
</dbReference>
<dbReference type="CDD" id="cd06530">
    <property type="entry name" value="S26_SPase_I"/>
    <property type="match status" value="1"/>
</dbReference>
<evidence type="ECO:0000313" key="10">
    <source>
        <dbReference type="Proteomes" id="UP000305546"/>
    </source>
</evidence>
<protein>
    <recommendedName>
        <fullName evidence="4 7">Signal peptidase I</fullName>
        <ecNumber evidence="4 7">3.4.21.89</ecNumber>
    </recommendedName>
</protein>
<gene>
    <name evidence="9" type="primary">lepB</name>
    <name evidence="9" type="ORF">FG385_33245</name>
</gene>
<comment type="caution">
    <text evidence="9">The sequence shown here is derived from an EMBL/GenBank/DDBJ whole genome shotgun (WGS) entry which is preliminary data.</text>
</comment>
<organism evidence="9 10">
    <name type="scientific">Amycolatopsis alkalitolerans</name>
    <dbReference type="NCBI Taxonomy" id="2547244"/>
    <lineage>
        <taxon>Bacteria</taxon>
        <taxon>Bacillati</taxon>
        <taxon>Actinomycetota</taxon>
        <taxon>Actinomycetes</taxon>
        <taxon>Pseudonocardiales</taxon>
        <taxon>Pseudonocardiaceae</taxon>
        <taxon>Amycolatopsis</taxon>
    </lineage>
</organism>
<dbReference type="SUPFAM" id="SSF51306">
    <property type="entry name" value="LexA/Signal peptidase"/>
    <property type="match status" value="1"/>
</dbReference>
<dbReference type="InterPro" id="IPR000223">
    <property type="entry name" value="Pept_S26A_signal_pept_1"/>
</dbReference>
<feature type="transmembrane region" description="Helical" evidence="7">
    <location>
        <begin position="196"/>
        <end position="213"/>
    </location>
</feature>
<dbReference type="GO" id="GO:0005886">
    <property type="term" value="C:plasma membrane"/>
    <property type="evidence" value="ECO:0007669"/>
    <property type="project" value="UniProtKB-SubCell"/>
</dbReference>
<evidence type="ECO:0000256" key="2">
    <source>
        <dbReference type="ARBA" id="ARBA00004401"/>
    </source>
</evidence>
<feature type="transmembrane region" description="Helical" evidence="7">
    <location>
        <begin position="6"/>
        <end position="29"/>
    </location>
</feature>
<evidence type="ECO:0000256" key="7">
    <source>
        <dbReference type="RuleBase" id="RU362042"/>
    </source>
</evidence>
<evidence type="ECO:0000256" key="6">
    <source>
        <dbReference type="PIRSR" id="PIRSR600223-1"/>
    </source>
</evidence>
<evidence type="ECO:0000256" key="3">
    <source>
        <dbReference type="ARBA" id="ARBA00009370"/>
    </source>
</evidence>
<evidence type="ECO:0000256" key="1">
    <source>
        <dbReference type="ARBA" id="ARBA00000677"/>
    </source>
</evidence>
<reference evidence="9 10" key="1">
    <citation type="submission" date="2019-06" db="EMBL/GenBank/DDBJ databases">
        <title>Amycolatopsis alkalitolerans sp. nov., isolated from Gastrodia elata Blume.</title>
        <authorList>
            <person name="Narsing Rao M.P."/>
            <person name="Li W.J."/>
        </authorList>
    </citation>
    <scope>NUCLEOTIDE SEQUENCE [LARGE SCALE GENOMIC DNA]</scope>
    <source>
        <strain evidence="9 10">SYSUP0005</strain>
    </source>
</reference>
<dbReference type="Pfam" id="PF10502">
    <property type="entry name" value="Peptidase_S26"/>
    <property type="match status" value="1"/>
</dbReference>
<dbReference type="EMBL" id="VDFW01000058">
    <property type="protein sequence ID" value="TNC18877.1"/>
    <property type="molecule type" value="Genomic_DNA"/>
</dbReference>
<name>A0A5C4LQ71_9PSEU</name>
<dbReference type="InterPro" id="IPR019533">
    <property type="entry name" value="Peptidase_S26"/>
</dbReference>
<dbReference type="AlphaFoldDB" id="A0A5C4LQ71"/>
<proteinExistence type="inferred from homology"/>
<keyword evidence="7" id="KW-0645">Protease</keyword>
<feature type="domain" description="Peptidase S26" evidence="8">
    <location>
        <begin position="12"/>
        <end position="173"/>
    </location>
</feature>
<sequence>MLKSRIVPALTMIGALLFASGAVVLALYYRPYRVAGPSMMNTLHVNDRMIADISAAGGNGVRRGDLVLLAPDAFVGGDGDNVVKRVIGVGGDRVVCCDAEHRVVVNGHPLAEDYLYPGSAGTETPFDVTVPDGRLFVLGDHRAVSMDSRAHLGDSGRGTVPLSAVLARVVAVVYPLSRLGEIPGGADPRYLLAGDAVLAGLGLLALAAVVLKLPRVSRSRASRP</sequence>
<evidence type="ECO:0000256" key="5">
    <source>
        <dbReference type="ARBA" id="ARBA00022801"/>
    </source>
</evidence>
<dbReference type="PANTHER" id="PTHR43390:SF1">
    <property type="entry name" value="CHLOROPLAST PROCESSING PEPTIDASE"/>
    <property type="match status" value="1"/>
</dbReference>
<comment type="similarity">
    <text evidence="3 7">Belongs to the peptidase S26 family.</text>
</comment>
<accession>A0A5C4LQ71</accession>
<keyword evidence="7" id="KW-1133">Transmembrane helix</keyword>
<feature type="active site" evidence="6">
    <location>
        <position position="38"/>
    </location>
</feature>
<evidence type="ECO:0000256" key="4">
    <source>
        <dbReference type="ARBA" id="ARBA00013208"/>
    </source>
</evidence>
<dbReference type="PRINTS" id="PR00727">
    <property type="entry name" value="LEADERPTASE"/>
</dbReference>
<comment type="subcellular location">
    <subcellularLocation>
        <location evidence="2">Cell membrane</location>
        <topology evidence="2">Single-pass type II membrane protein</topology>
    </subcellularLocation>
    <subcellularLocation>
        <location evidence="7">Membrane</location>
        <topology evidence="7">Single-pass type II membrane protein</topology>
    </subcellularLocation>
</comment>
<dbReference type="GO" id="GO:0006465">
    <property type="term" value="P:signal peptide processing"/>
    <property type="evidence" value="ECO:0007669"/>
    <property type="project" value="InterPro"/>
</dbReference>
<dbReference type="InterPro" id="IPR019758">
    <property type="entry name" value="Pept_S26A_signal_pept_1_CS"/>
</dbReference>
<dbReference type="NCBIfam" id="TIGR02227">
    <property type="entry name" value="sigpep_I_bact"/>
    <property type="match status" value="1"/>
</dbReference>
<keyword evidence="7" id="KW-0472">Membrane</keyword>
<dbReference type="GO" id="GO:0004252">
    <property type="term" value="F:serine-type endopeptidase activity"/>
    <property type="evidence" value="ECO:0007669"/>
    <property type="project" value="InterPro"/>
</dbReference>
<evidence type="ECO:0000313" key="9">
    <source>
        <dbReference type="EMBL" id="TNC18877.1"/>
    </source>
</evidence>
<comment type="caution">
    <text evidence="7">Lacks conserved residue(s) required for the propagation of feature annotation.</text>
</comment>
<dbReference type="PANTHER" id="PTHR43390">
    <property type="entry name" value="SIGNAL PEPTIDASE I"/>
    <property type="match status" value="1"/>
</dbReference>